<feature type="compositionally biased region" description="Basic and acidic residues" evidence="5">
    <location>
        <begin position="885"/>
        <end position="894"/>
    </location>
</feature>
<dbReference type="OMA" id="INENRMH"/>
<feature type="compositionally biased region" description="Basic and acidic residues" evidence="5">
    <location>
        <begin position="765"/>
        <end position="774"/>
    </location>
</feature>
<organism evidence="7 8">
    <name type="scientific">Plasmodium fragile</name>
    <dbReference type="NCBI Taxonomy" id="5857"/>
    <lineage>
        <taxon>Eukaryota</taxon>
        <taxon>Sar</taxon>
        <taxon>Alveolata</taxon>
        <taxon>Apicomplexa</taxon>
        <taxon>Aconoidasida</taxon>
        <taxon>Haemosporida</taxon>
        <taxon>Plasmodiidae</taxon>
        <taxon>Plasmodium</taxon>
        <taxon>Plasmodium (Plasmodium)</taxon>
    </lineage>
</organism>
<feature type="compositionally biased region" description="Polar residues" evidence="5">
    <location>
        <begin position="1354"/>
        <end position="1369"/>
    </location>
</feature>
<dbReference type="InterPro" id="IPR003653">
    <property type="entry name" value="Peptidase_C48_C"/>
</dbReference>
<dbReference type="Gene3D" id="1.10.418.20">
    <property type="match status" value="1"/>
</dbReference>
<dbReference type="Pfam" id="PF02902">
    <property type="entry name" value="Peptidase_C48"/>
    <property type="match status" value="1"/>
</dbReference>
<evidence type="ECO:0000313" key="7">
    <source>
        <dbReference type="EMBL" id="KJP85144.1"/>
    </source>
</evidence>
<evidence type="ECO:0000313" key="8">
    <source>
        <dbReference type="Proteomes" id="UP000054561"/>
    </source>
</evidence>
<keyword evidence="3" id="KW-0378">Hydrolase</keyword>
<dbReference type="InterPro" id="IPR038765">
    <property type="entry name" value="Papain-like_cys_pep_sf"/>
</dbReference>
<feature type="compositionally biased region" description="Acidic residues" evidence="5">
    <location>
        <begin position="1189"/>
        <end position="1202"/>
    </location>
</feature>
<proteinExistence type="inferred from homology"/>
<feature type="region of interest" description="Disordered" evidence="5">
    <location>
        <begin position="1182"/>
        <end position="1269"/>
    </location>
</feature>
<evidence type="ECO:0000256" key="1">
    <source>
        <dbReference type="ARBA" id="ARBA00005234"/>
    </source>
</evidence>
<dbReference type="GO" id="GO:0016926">
    <property type="term" value="P:protein desumoylation"/>
    <property type="evidence" value="ECO:0007669"/>
    <property type="project" value="UniProtKB-ARBA"/>
</dbReference>
<dbReference type="GO" id="GO:0008234">
    <property type="term" value="F:cysteine-type peptidase activity"/>
    <property type="evidence" value="ECO:0007669"/>
    <property type="project" value="UniProtKB-KW"/>
</dbReference>
<dbReference type="EMBL" id="KQ001745">
    <property type="protein sequence ID" value="KJP85144.1"/>
    <property type="molecule type" value="Genomic_DNA"/>
</dbReference>
<feature type="compositionally biased region" description="Low complexity" evidence="5">
    <location>
        <begin position="913"/>
        <end position="926"/>
    </location>
</feature>
<evidence type="ECO:0000256" key="3">
    <source>
        <dbReference type="ARBA" id="ARBA00022801"/>
    </source>
</evidence>
<feature type="region of interest" description="Disordered" evidence="5">
    <location>
        <begin position="1"/>
        <end position="52"/>
    </location>
</feature>
<feature type="compositionally biased region" description="Low complexity" evidence="5">
    <location>
        <begin position="589"/>
        <end position="602"/>
    </location>
</feature>
<keyword evidence="8" id="KW-1185">Reference proteome</keyword>
<evidence type="ECO:0000256" key="4">
    <source>
        <dbReference type="ARBA" id="ARBA00022807"/>
    </source>
</evidence>
<dbReference type="Proteomes" id="UP000054561">
    <property type="component" value="Unassembled WGS sequence"/>
</dbReference>
<feature type="region of interest" description="Disordered" evidence="5">
    <location>
        <begin position="765"/>
        <end position="791"/>
    </location>
</feature>
<dbReference type="PROSITE" id="PS50600">
    <property type="entry name" value="ULP_PROTEASE"/>
    <property type="match status" value="1"/>
</dbReference>
<feature type="compositionally biased region" description="Low complexity" evidence="5">
    <location>
        <begin position="1240"/>
        <end position="1263"/>
    </location>
</feature>
<dbReference type="VEuPathDB" id="PlasmoDB:AK88_05228"/>
<comment type="similarity">
    <text evidence="1">Belongs to the peptidase C48 family.</text>
</comment>
<feature type="compositionally biased region" description="Basic and acidic residues" evidence="5">
    <location>
        <begin position="603"/>
        <end position="631"/>
    </location>
</feature>
<feature type="compositionally biased region" description="Polar residues" evidence="5">
    <location>
        <begin position="576"/>
        <end position="588"/>
    </location>
</feature>
<dbReference type="PANTHER" id="PTHR46915">
    <property type="entry name" value="UBIQUITIN-LIKE PROTEASE 4-RELATED"/>
    <property type="match status" value="1"/>
</dbReference>
<dbReference type="PANTHER" id="PTHR46915:SF2">
    <property type="entry name" value="UBIQUITIN-LIKE PROTEASE 4"/>
    <property type="match status" value="1"/>
</dbReference>
<dbReference type="GeneID" id="24270542"/>
<feature type="compositionally biased region" description="Basic and acidic residues" evidence="5">
    <location>
        <begin position="548"/>
        <end position="564"/>
    </location>
</feature>
<dbReference type="OrthoDB" id="442460at2759"/>
<name>A0A0D9QDV7_PLAFR</name>
<feature type="compositionally biased region" description="Low complexity" evidence="5">
    <location>
        <begin position="841"/>
        <end position="858"/>
    </location>
</feature>
<feature type="compositionally biased region" description="Basic and acidic residues" evidence="5">
    <location>
        <begin position="12"/>
        <end position="50"/>
    </location>
</feature>
<dbReference type="Gene3D" id="3.40.395.10">
    <property type="entry name" value="Adenoviral Proteinase, Chain A"/>
    <property type="match status" value="1"/>
</dbReference>
<feature type="compositionally biased region" description="Polar residues" evidence="5">
    <location>
        <begin position="312"/>
        <end position="337"/>
    </location>
</feature>
<reference evidence="7 8" key="1">
    <citation type="submission" date="2014-03" db="EMBL/GenBank/DDBJ databases">
        <title>The Genome Sequence of Plasmodium fragile nilgiri.</title>
        <authorList>
            <consortium name="The Broad Institute Genomics Platform"/>
            <consortium name="The Broad Institute Genome Sequencing Center for Infectious Disease"/>
            <person name="Neafsey D."/>
            <person name="Duraisingh M."/>
            <person name="Young S.K."/>
            <person name="Zeng Q."/>
            <person name="Gargeya S."/>
            <person name="Abouelleil A."/>
            <person name="Alvarado L."/>
            <person name="Chapman S.B."/>
            <person name="Gainer-Dewar J."/>
            <person name="Goldberg J."/>
            <person name="Griggs A."/>
            <person name="Gujja S."/>
            <person name="Hansen M."/>
            <person name="Howarth C."/>
            <person name="Imamovic A."/>
            <person name="Larimer J."/>
            <person name="Pearson M."/>
            <person name="Poon T.W."/>
            <person name="Priest M."/>
            <person name="Roberts A."/>
            <person name="Saif S."/>
            <person name="Shea T."/>
            <person name="Sykes S."/>
            <person name="Wortman J."/>
            <person name="Nusbaum C."/>
            <person name="Birren B."/>
        </authorList>
    </citation>
    <scope>NUCLEOTIDE SEQUENCE [LARGE SCALE GENOMIC DNA]</scope>
    <source>
        <strain evidence="8">nilgiri</strain>
    </source>
</reference>
<feature type="region of interest" description="Disordered" evidence="5">
    <location>
        <begin position="1354"/>
        <end position="1373"/>
    </location>
</feature>
<accession>A0A0D9QDV7</accession>
<feature type="compositionally biased region" description="Polar residues" evidence="5">
    <location>
        <begin position="1221"/>
        <end position="1233"/>
    </location>
</feature>
<protein>
    <recommendedName>
        <fullName evidence="6">Ubiquitin-like protease family profile domain-containing protein</fullName>
    </recommendedName>
</protein>
<feature type="region of interest" description="Disordered" evidence="5">
    <location>
        <begin position="840"/>
        <end position="981"/>
    </location>
</feature>
<feature type="region of interest" description="Disordered" evidence="5">
    <location>
        <begin position="298"/>
        <end position="363"/>
    </location>
</feature>
<evidence type="ECO:0000256" key="2">
    <source>
        <dbReference type="ARBA" id="ARBA00022670"/>
    </source>
</evidence>
<feature type="region of interest" description="Disordered" evidence="5">
    <location>
        <begin position="548"/>
        <end position="631"/>
    </location>
</feature>
<gene>
    <name evidence="7" type="ORF">AK88_05228</name>
</gene>
<keyword evidence="2" id="KW-0645">Protease</keyword>
<keyword evidence="4" id="KW-0788">Thiol protease</keyword>
<sequence>MRSAHRWTHNMRSAEREVIKKSESRESDNGSSHGKEKKENKEKREKDARKKTQQYTNELCEILSSDDSNQHIEQDTDNFIIVELISYIAGNSRIMTYYPSTRGSKSGQNKYLHHFYSKKRIKLYLCLHKRSNEIYIYKVESRKVKRRDTHPGNGACSPPVPDSISFHGENMRKENAFMHSGKVKSEQQYHAPPPPNEEHNPIINEFTSSCKEEPTHDDCKRDKYKIKVEDKAIPVCTENPDLREKCTKKMVVTKLFDSVHCSYDLSTIEFTKLNNPDDKTLNSLKSILEQKINKGETRISDAGYSREGGTTKMDTSKGTLPSKGDTQLDTSNLNTLSKGIPPSDHSCAKTEEAGKNMTRSGDNDNACDSQIKILFLLFREPADIYMNQFAAFDQGNDETCMKEINGFLKDEQQQHLERECTKAKRTNKYGSQIKQITHDQVPQNFLQSYESDVSIYSNDVYFSDTQVVTRENELDMNEKKKKKKSIPVFTRSHLKIKWLLLNLNLTKDEEVLIQKYVLLKKNTIMRSTKSTHDSNDLHSSFYKTKKRSNWEKGKFPREQSHLLKGDTTCNGGKPYSTRSTRKGNNTQVSQQNKNNTEKSSSNEPHHAHLSMNDRDDNNHNENTVKDKLTERSNKSMFMIKLEDDEVKTRRQAGDVHHEHVTVEDKMSCQVGEINVGNQNDDSAEVDRTVREADAPVEAVSYYHVAAHSTADDAQSEFVPSNSISKGKNYLHDDPTTSQEQSCASKICSSYSYLDHSSQVLYDQATDHKEEETQNVRKRKIEQIENTNEMKNRGKKNLHALSERERYHDTFPEIRNTQCEIVTSEVEAAIGSCQVIDVISTSNGPSNGPSNSAPNEASNDTSNDSLAVGSGKNHSGNSHASYISETDSRYRRCADSVEEVLPTGEGQGQQMQRDGVVGSSGDSLSGNSDREGCIQGDVSRADQEEVNEGSDHSAVSGDHLPPCHAEKANETTQNSTRNDADSEQGDQEALFFKYKVRSVFDIIKVICCHFMRHFKYTTKLKFYITTFLNFSKIEKTKLQFMHKERIVDTQLLKMYINKKTEDVNNAWKINTYKMDPHNLFRLGKFKYIDDSIIDFFHNYIHSFVLTKDKRKKNDIYIFNTFFYKKIELYEDSCKAYMNTNRWIQKLDRKVYEYTYVFVPINISNTHWSLVLLYFPFNDNQGGGQHHEEVAAQEEVAEGEEENNAQEASTPSAEDSPDRSTPSEENSLNRSTPSAEDSPKRSTPSGEDPTSSSSPSHSSQPSAEDSSPDHLRASFRSKSCESYFSKEAGGALSESNTSKNHTSLLNNYLQGQGNVNHYHEKKEGHSCKNVKSASDCGDHHTEEIPANEHMTSLLTDTNKTGSTRTTCNETSTKVDDQQKNENVKIAYMIYLDSLFPSIRGNKILHKLKKYLEYMLQRDYASPAGAAPTATYNATSNATTTPRIFFKFVYPNVIPKQTNTYDCGIYIIQFVLHLCLNKHLVESELIKSCREKGKNSPAGDRFHFRLHNHRRDVGSSYSRSGVRKPAPWFSPKDISLKRKQMKKMLLYMKNVVDWKSDEHVQTLNLLFLKSHNMECTRTKVEDTST</sequence>
<dbReference type="SUPFAM" id="SSF54001">
    <property type="entry name" value="Cysteine proteinases"/>
    <property type="match status" value="1"/>
</dbReference>
<evidence type="ECO:0000259" key="6">
    <source>
        <dbReference type="PROSITE" id="PS50600"/>
    </source>
</evidence>
<feature type="compositionally biased region" description="Polar residues" evidence="5">
    <location>
        <begin position="871"/>
        <end position="884"/>
    </location>
</feature>
<feature type="domain" description="Ubiquitin-like protease family profile" evidence="6">
    <location>
        <begin position="1071"/>
        <end position="1471"/>
    </location>
</feature>
<evidence type="ECO:0000256" key="5">
    <source>
        <dbReference type="SAM" id="MobiDB-lite"/>
    </source>
</evidence>
<dbReference type="GO" id="GO:0006508">
    <property type="term" value="P:proteolysis"/>
    <property type="evidence" value="ECO:0007669"/>
    <property type="project" value="UniProtKB-KW"/>
</dbReference>
<dbReference type="RefSeq" id="XP_012338253.1">
    <property type="nucleotide sequence ID" value="XM_012482830.1"/>
</dbReference>